<evidence type="ECO:0000259" key="2">
    <source>
        <dbReference type="Pfam" id="PF02517"/>
    </source>
</evidence>
<organism evidence="3 4">
    <name type="scientific">Terrabacter ginsenosidimutans</name>
    <dbReference type="NCBI Taxonomy" id="490575"/>
    <lineage>
        <taxon>Bacteria</taxon>
        <taxon>Bacillati</taxon>
        <taxon>Actinomycetota</taxon>
        <taxon>Actinomycetes</taxon>
        <taxon>Micrococcales</taxon>
        <taxon>Intrasporangiaceae</taxon>
        <taxon>Terrabacter</taxon>
    </lineage>
</organism>
<dbReference type="PANTHER" id="PTHR36435:SF1">
    <property type="entry name" value="CAAX AMINO TERMINAL PROTEASE FAMILY PROTEIN"/>
    <property type="match status" value="1"/>
</dbReference>
<feature type="transmembrane region" description="Helical" evidence="1">
    <location>
        <begin position="216"/>
        <end position="236"/>
    </location>
</feature>
<feature type="transmembrane region" description="Helical" evidence="1">
    <location>
        <begin position="42"/>
        <end position="69"/>
    </location>
</feature>
<keyword evidence="1" id="KW-0812">Transmembrane</keyword>
<dbReference type="Pfam" id="PF02517">
    <property type="entry name" value="Rce1-like"/>
    <property type="match status" value="1"/>
</dbReference>
<gene>
    <name evidence="3" type="ORF">GCM10022399_39460</name>
</gene>
<feature type="transmembrane region" description="Helical" evidence="1">
    <location>
        <begin position="132"/>
        <end position="149"/>
    </location>
</feature>
<keyword evidence="1" id="KW-0472">Membrane</keyword>
<dbReference type="PANTHER" id="PTHR36435">
    <property type="entry name" value="SLR1288 PROTEIN"/>
    <property type="match status" value="1"/>
</dbReference>
<sequence length="244" mass="26418">MMDARHTSASVPHVDDQGATTAVVRPRDRASNVWRFVAALEVVAAAVAVLVDWLIPSLVLVALAALSLLVRRRGPSSLGFHRPAHPWRLVGQMAVFAVAWTLFNVAVLIPVTNHLTGTRQDVSAFAGLHGDLRLLATYLAASWVLAAFCEEAAFRGYLLTRLTDVLGHGRLHVAVAVLGSSVLFGLLHTEQGPVGVVVAALGGVVFSVLRYRCRTLWAPVLAHGFDDTLGFTWFFFFGPVYGLW</sequence>
<dbReference type="RefSeq" id="WP_344950837.1">
    <property type="nucleotide sequence ID" value="NZ_BAABDC010000009.1"/>
</dbReference>
<comment type="caution">
    <text evidence="3">The sequence shown here is derived from an EMBL/GenBank/DDBJ whole genome shotgun (WGS) entry which is preliminary data.</text>
</comment>
<dbReference type="InterPro" id="IPR003675">
    <property type="entry name" value="Rce1/LyrA-like_dom"/>
</dbReference>
<evidence type="ECO:0000313" key="4">
    <source>
        <dbReference type="Proteomes" id="UP001501468"/>
    </source>
</evidence>
<dbReference type="EMBL" id="BAABDC010000009">
    <property type="protein sequence ID" value="GAA3719152.1"/>
    <property type="molecule type" value="Genomic_DNA"/>
</dbReference>
<feature type="domain" description="CAAX prenyl protease 2/Lysostaphin resistance protein A-like" evidence="2">
    <location>
        <begin position="136"/>
        <end position="227"/>
    </location>
</feature>
<feature type="transmembrane region" description="Helical" evidence="1">
    <location>
        <begin position="193"/>
        <end position="209"/>
    </location>
</feature>
<accession>A0ABP7EI18</accession>
<keyword evidence="1" id="KW-1133">Transmembrane helix</keyword>
<evidence type="ECO:0000313" key="3">
    <source>
        <dbReference type="EMBL" id="GAA3719152.1"/>
    </source>
</evidence>
<dbReference type="InterPro" id="IPR052710">
    <property type="entry name" value="CAAX_protease"/>
</dbReference>
<keyword evidence="4" id="KW-1185">Reference proteome</keyword>
<feature type="transmembrane region" description="Helical" evidence="1">
    <location>
        <begin position="169"/>
        <end position="187"/>
    </location>
</feature>
<proteinExistence type="predicted"/>
<name>A0ABP7EI18_9MICO</name>
<dbReference type="Proteomes" id="UP001501468">
    <property type="component" value="Unassembled WGS sequence"/>
</dbReference>
<protein>
    <recommendedName>
        <fullName evidence="2">CAAX prenyl protease 2/Lysostaphin resistance protein A-like domain-containing protein</fullName>
    </recommendedName>
</protein>
<reference evidence="4" key="1">
    <citation type="journal article" date="2019" name="Int. J. Syst. Evol. Microbiol.">
        <title>The Global Catalogue of Microorganisms (GCM) 10K type strain sequencing project: providing services to taxonomists for standard genome sequencing and annotation.</title>
        <authorList>
            <consortium name="The Broad Institute Genomics Platform"/>
            <consortium name="The Broad Institute Genome Sequencing Center for Infectious Disease"/>
            <person name="Wu L."/>
            <person name="Ma J."/>
        </authorList>
    </citation>
    <scope>NUCLEOTIDE SEQUENCE [LARGE SCALE GENOMIC DNA]</scope>
    <source>
        <strain evidence="4">JCM 17125</strain>
    </source>
</reference>
<evidence type="ECO:0000256" key="1">
    <source>
        <dbReference type="SAM" id="Phobius"/>
    </source>
</evidence>
<feature type="transmembrane region" description="Helical" evidence="1">
    <location>
        <begin position="89"/>
        <end position="112"/>
    </location>
</feature>